<dbReference type="GO" id="GO:0005524">
    <property type="term" value="F:ATP binding"/>
    <property type="evidence" value="ECO:0007669"/>
    <property type="project" value="UniProtKB-KW"/>
</dbReference>
<keyword evidence="6" id="KW-1278">Translocase</keyword>
<dbReference type="FunFam" id="3.40.50.300:FF:000589">
    <property type="entry name" value="ABC transporter, ATP-binding subunit"/>
    <property type="match status" value="1"/>
</dbReference>
<evidence type="ECO:0000259" key="10">
    <source>
        <dbReference type="PROSITE" id="PS50893"/>
    </source>
</evidence>
<dbReference type="PROSITE" id="PS00211">
    <property type="entry name" value="ABC_TRANSPORTER_1"/>
    <property type="match status" value="1"/>
</dbReference>
<dbReference type="GO" id="GO:0016887">
    <property type="term" value="F:ATP hydrolysis activity"/>
    <property type="evidence" value="ECO:0007669"/>
    <property type="project" value="InterPro"/>
</dbReference>
<evidence type="ECO:0000256" key="1">
    <source>
        <dbReference type="ARBA" id="ARBA00004413"/>
    </source>
</evidence>
<keyword evidence="7" id="KW-0472">Membrane</keyword>
<dbReference type="InterPro" id="IPR025302">
    <property type="entry name" value="DrrA1/2-like_C"/>
</dbReference>
<dbReference type="NCBIfam" id="TIGR01188">
    <property type="entry name" value="drrA"/>
    <property type="match status" value="1"/>
</dbReference>
<evidence type="ECO:0000256" key="8">
    <source>
        <dbReference type="ARBA" id="ARBA00023251"/>
    </source>
</evidence>
<keyword evidence="2" id="KW-0813">Transport</keyword>
<dbReference type="SUPFAM" id="SSF52540">
    <property type="entry name" value="P-loop containing nucleoside triphosphate hydrolases"/>
    <property type="match status" value="1"/>
</dbReference>
<dbReference type="GO" id="GO:1900753">
    <property type="term" value="P:doxorubicin transport"/>
    <property type="evidence" value="ECO:0007669"/>
    <property type="project" value="InterPro"/>
</dbReference>
<dbReference type="AlphaFoldDB" id="A0A9W6RKZ0"/>
<keyword evidence="8" id="KW-0046">Antibiotic resistance</keyword>
<dbReference type="EMBL" id="BSTJ01000008">
    <property type="protein sequence ID" value="GLY78101.1"/>
    <property type="molecule type" value="Genomic_DNA"/>
</dbReference>
<keyword evidence="5 11" id="KW-0067">ATP-binding</keyword>
<dbReference type="InterPro" id="IPR027417">
    <property type="entry name" value="P-loop_NTPase"/>
</dbReference>
<dbReference type="GO" id="GO:0046677">
    <property type="term" value="P:response to antibiotic"/>
    <property type="evidence" value="ECO:0007669"/>
    <property type="project" value="UniProtKB-KW"/>
</dbReference>
<dbReference type="InterPro" id="IPR050763">
    <property type="entry name" value="ABC_transporter_ATP-binding"/>
</dbReference>
<organism evidence="11 12">
    <name type="scientific">Actinoallomurus iriomotensis</name>
    <dbReference type="NCBI Taxonomy" id="478107"/>
    <lineage>
        <taxon>Bacteria</taxon>
        <taxon>Bacillati</taxon>
        <taxon>Actinomycetota</taxon>
        <taxon>Actinomycetes</taxon>
        <taxon>Streptosporangiales</taxon>
        <taxon>Thermomonosporaceae</taxon>
        <taxon>Actinoallomurus</taxon>
    </lineage>
</organism>
<dbReference type="GO" id="GO:0005886">
    <property type="term" value="C:plasma membrane"/>
    <property type="evidence" value="ECO:0007669"/>
    <property type="project" value="UniProtKB-SubCell"/>
</dbReference>
<evidence type="ECO:0000313" key="11">
    <source>
        <dbReference type="EMBL" id="GLY78101.1"/>
    </source>
</evidence>
<dbReference type="Gene3D" id="3.40.50.300">
    <property type="entry name" value="P-loop containing nucleotide triphosphate hydrolases"/>
    <property type="match status" value="1"/>
</dbReference>
<dbReference type="PANTHER" id="PTHR42711">
    <property type="entry name" value="ABC TRANSPORTER ATP-BINDING PROTEIN"/>
    <property type="match status" value="1"/>
</dbReference>
<evidence type="ECO:0000256" key="6">
    <source>
        <dbReference type="ARBA" id="ARBA00022967"/>
    </source>
</evidence>
<evidence type="ECO:0000256" key="7">
    <source>
        <dbReference type="ARBA" id="ARBA00023136"/>
    </source>
</evidence>
<dbReference type="Proteomes" id="UP001165135">
    <property type="component" value="Unassembled WGS sequence"/>
</dbReference>
<keyword evidence="3" id="KW-1003">Cell membrane</keyword>
<evidence type="ECO:0000256" key="9">
    <source>
        <dbReference type="ARBA" id="ARBA00049985"/>
    </source>
</evidence>
<accession>A0A9W6RKZ0</accession>
<dbReference type="InterPro" id="IPR003593">
    <property type="entry name" value="AAA+_ATPase"/>
</dbReference>
<evidence type="ECO:0000256" key="5">
    <source>
        <dbReference type="ARBA" id="ARBA00022840"/>
    </source>
</evidence>
<evidence type="ECO:0000256" key="4">
    <source>
        <dbReference type="ARBA" id="ARBA00022741"/>
    </source>
</evidence>
<proteinExistence type="inferred from homology"/>
<dbReference type="SMART" id="SM00382">
    <property type="entry name" value="AAA"/>
    <property type="match status" value="1"/>
</dbReference>
<evidence type="ECO:0000256" key="3">
    <source>
        <dbReference type="ARBA" id="ARBA00022475"/>
    </source>
</evidence>
<dbReference type="PANTHER" id="PTHR42711:SF19">
    <property type="entry name" value="DOXORUBICIN RESISTANCE ATP-BINDING PROTEIN DRRA"/>
    <property type="match status" value="1"/>
</dbReference>
<keyword evidence="4" id="KW-0547">Nucleotide-binding</keyword>
<name>A0A9W6RKZ0_9ACTN</name>
<dbReference type="InterPro" id="IPR005894">
    <property type="entry name" value="DrrA"/>
</dbReference>
<dbReference type="InterPro" id="IPR017871">
    <property type="entry name" value="ABC_transporter-like_CS"/>
</dbReference>
<dbReference type="PROSITE" id="PS50893">
    <property type="entry name" value="ABC_TRANSPORTER_2"/>
    <property type="match status" value="1"/>
</dbReference>
<sequence>MTYAIQAEGLVKHFGDTVALDGVDLAARAGSVLGVLGPNGAGKTTAVRILATLLRPDAGRATVDGYDVVRDAHQVRQLIGLTGQYASVDEMLTGTENLVMIGRLLEMPRREAKARAAELLERFELWDARDRAAKTYSGGMRRRLDLAASLVGRPSVLFLDEPTTGLDPHARGGLWDTVRGLVDDGVTVLLTTQYLEEADQLADEIAVIDRGKVIAHGTPDELKSQVGGQVLQVRPVDTRDRETVAGLVSMVVGQDIQIEGDLVTAPVSDPGVLPKVVRHLDDAGVLVDELALRRSSLDEVFLALTGHRAEEPKPEPELEGSPA</sequence>
<dbReference type="Pfam" id="PF00005">
    <property type="entry name" value="ABC_tran"/>
    <property type="match status" value="1"/>
</dbReference>
<protein>
    <submittedName>
        <fullName evidence="11">Daunorubicin resistance protein DrrA family ABC transporter ATP-binding protein</fullName>
    </submittedName>
</protein>
<reference evidence="11" key="1">
    <citation type="submission" date="2023-03" db="EMBL/GenBank/DDBJ databases">
        <title>Actinoallomurus iriomotensis NBRC 103681.</title>
        <authorList>
            <person name="Ichikawa N."/>
            <person name="Sato H."/>
            <person name="Tonouchi N."/>
        </authorList>
    </citation>
    <scope>NUCLEOTIDE SEQUENCE</scope>
    <source>
        <strain evidence="11">NBRC 103681</strain>
    </source>
</reference>
<dbReference type="InterPro" id="IPR003439">
    <property type="entry name" value="ABC_transporter-like_ATP-bd"/>
</dbReference>
<comment type="subcellular location">
    <subcellularLocation>
        <location evidence="1">Cell membrane</location>
        <topology evidence="1">Peripheral membrane protein</topology>
        <orientation evidence="1">Cytoplasmic side</orientation>
    </subcellularLocation>
</comment>
<dbReference type="Pfam" id="PF13732">
    <property type="entry name" value="DrrA1-3_C"/>
    <property type="match status" value="1"/>
</dbReference>
<gene>
    <name evidence="11" type="ORF">Airi01_063680</name>
</gene>
<comment type="caution">
    <text evidence="11">The sequence shown here is derived from an EMBL/GenBank/DDBJ whole genome shotgun (WGS) entry which is preliminary data.</text>
</comment>
<evidence type="ECO:0000313" key="12">
    <source>
        <dbReference type="Proteomes" id="UP001165135"/>
    </source>
</evidence>
<dbReference type="RefSeq" id="WP_285628567.1">
    <property type="nucleotide sequence ID" value="NZ_BSTJ01000008.1"/>
</dbReference>
<feature type="domain" description="ABC transporter" evidence="10">
    <location>
        <begin position="5"/>
        <end position="235"/>
    </location>
</feature>
<evidence type="ECO:0000256" key="2">
    <source>
        <dbReference type="ARBA" id="ARBA00022448"/>
    </source>
</evidence>
<dbReference type="GO" id="GO:0043215">
    <property type="term" value="P:daunorubicin transport"/>
    <property type="evidence" value="ECO:0007669"/>
    <property type="project" value="InterPro"/>
</dbReference>
<comment type="similarity">
    <text evidence="9">Belongs to the ABC transporter superfamily. Drug exporter-1 (DrugE1) (TC 3.A.1.105) family.</text>
</comment>